<accession>A0A3D3R2X9</accession>
<evidence type="ECO:0000313" key="1">
    <source>
        <dbReference type="EMBL" id="HCO23224.1"/>
    </source>
</evidence>
<dbReference type="Proteomes" id="UP000263642">
    <property type="component" value="Unassembled WGS sequence"/>
</dbReference>
<dbReference type="GO" id="GO:0005829">
    <property type="term" value="C:cytosol"/>
    <property type="evidence" value="ECO:0007669"/>
    <property type="project" value="TreeGrafter"/>
</dbReference>
<dbReference type="InterPro" id="IPR044668">
    <property type="entry name" value="PuuD-like"/>
</dbReference>
<dbReference type="EMBL" id="DQAY01000055">
    <property type="protein sequence ID" value="HCO23224.1"/>
    <property type="molecule type" value="Genomic_DNA"/>
</dbReference>
<name>A0A3D3R2X9_9PLAN</name>
<gene>
    <name evidence="1" type="ORF">DIT97_09255</name>
</gene>
<dbReference type="InterPro" id="IPR029062">
    <property type="entry name" value="Class_I_gatase-like"/>
</dbReference>
<dbReference type="Gene3D" id="3.40.50.880">
    <property type="match status" value="1"/>
</dbReference>
<dbReference type="Pfam" id="PF07722">
    <property type="entry name" value="Peptidase_C26"/>
    <property type="match status" value="1"/>
</dbReference>
<comment type="caution">
    <text evidence="1">The sequence shown here is derived from an EMBL/GenBank/DDBJ whole genome shotgun (WGS) entry which is preliminary data.</text>
</comment>
<proteinExistence type="predicted"/>
<dbReference type="PANTHER" id="PTHR43235:SF1">
    <property type="entry name" value="GLUTAMINE AMIDOTRANSFERASE PB2B2.05-RELATED"/>
    <property type="match status" value="1"/>
</dbReference>
<keyword evidence="1" id="KW-0378">Hydrolase</keyword>
<reference evidence="1 2" key="1">
    <citation type="journal article" date="2018" name="Nat. Biotechnol.">
        <title>A standardized bacterial taxonomy based on genome phylogeny substantially revises the tree of life.</title>
        <authorList>
            <person name="Parks D.H."/>
            <person name="Chuvochina M."/>
            <person name="Waite D.W."/>
            <person name="Rinke C."/>
            <person name="Skarshewski A."/>
            <person name="Chaumeil P.A."/>
            <person name="Hugenholtz P."/>
        </authorList>
    </citation>
    <scope>NUCLEOTIDE SEQUENCE [LARGE SCALE GENOMIC DNA]</scope>
    <source>
        <strain evidence="1">UBA9375</strain>
    </source>
</reference>
<evidence type="ECO:0000313" key="2">
    <source>
        <dbReference type="Proteomes" id="UP000263642"/>
    </source>
</evidence>
<sequence>MDSMSKKPLIGITGDFRPEQKESQALSWFFTGYYDSVTDAGGIPVMMPPLADDDDLKQFLEQLDGLILSGCALDLDPIRLGFEKHPASRAMPLRREDFDRRVCTMAMEMKMPLLAIGSGMQLMNVISGGTLHQHVTEDVPGAMYHRDGVEANLRHIINIEPGTRVDKMYGPGEIRVNSQHHMAVKYVSKMFVVSATAPDGVIEAIEVPDEDWFCVGVQWHPQNHSASALDMQVFENFLSACEEPEPQILQMPVRKAA</sequence>
<dbReference type="SUPFAM" id="SSF52317">
    <property type="entry name" value="Class I glutamine amidotransferase-like"/>
    <property type="match status" value="1"/>
</dbReference>
<dbReference type="GO" id="GO:0006598">
    <property type="term" value="P:polyamine catabolic process"/>
    <property type="evidence" value="ECO:0007669"/>
    <property type="project" value="TreeGrafter"/>
</dbReference>
<dbReference type="AlphaFoldDB" id="A0A3D3R2X9"/>
<dbReference type="CDD" id="cd01745">
    <property type="entry name" value="GATase1_2"/>
    <property type="match status" value="1"/>
</dbReference>
<dbReference type="PANTHER" id="PTHR43235">
    <property type="entry name" value="GLUTAMINE AMIDOTRANSFERASE PB2B2.05-RELATED"/>
    <property type="match status" value="1"/>
</dbReference>
<organism evidence="1 2">
    <name type="scientific">Gimesia maris</name>
    <dbReference type="NCBI Taxonomy" id="122"/>
    <lineage>
        <taxon>Bacteria</taxon>
        <taxon>Pseudomonadati</taxon>
        <taxon>Planctomycetota</taxon>
        <taxon>Planctomycetia</taxon>
        <taxon>Planctomycetales</taxon>
        <taxon>Planctomycetaceae</taxon>
        <taxon>Gimesia</taxon>
    </lineage>
</organism>
<protein>
    <submittedName>
        <fullName evidence="1">Gamma-glutamyl-gamma-aminobutyrate hydrolase</fullName>
    </submittedName>
</protein>
<dbReference type="PROSITE" id="PS51273">
    <property type="entry name" value="GATASE_TYPE_1"/>
    <property type="match status" value="1"/>
</dbReference>
<dbReference type="GO" id="GO:0033969">
    <property type="term" value="F:gamma-glutamyl-gamma-aminobutyrate hydrolase activity"/>
    <property type="evidence" value="ECO:0007669"/>
    <property type="project" value="TreeGrafter"/>
</dbReference>
<dbReference type="InterPro" id="IPR011697">
    <property type="entry name" value="Peptidase_C26"/>
</dbReference>